<protein>
    <submittedName>
        <fullName evidence="2">Uncharacterized protein</fullName>
    </submittedName>
</protein>
<comment type="caution">
    <text evidence="2">The sequence shown here is derived from an EMBL/GenBank/DDBJ whole genome shotgun (WGS) entry which is preliminary data.</text>
</comment>
<keyword evidence="1" id="KW-1133">Transmembrane helix</keyword>
<name>A0A9N7RN00_STRHE</name>
<evidence type="ECO:0000313" key="3">
    <source>
        <dbReference type="Proteomes" id="UP001153555"/>
    </source>
</evidence>
<dbReference type="EMBL" id="CACSLK010027842">
    <property type="protein sequence ID" value="CAA0833919.1"/>
    <property type="molecule type" value="Genomic_DNA"/>
</dbReference>
<dbReference type="AlphaFoldDB" id="A0A9N7RN00"/>
<dbReference type="OrthoDB" id="883325at2759"/>
<feature type="transmembrane region" description="Helical" evidence="1">
    <location>
        <begin position="228"/>
        <end position="250"/>
    </location>
</feature>
<dbReference type="Proteomes" id="UP001153555">
    <property type="component" value="Unassembled WGS sequence"/>
</dbReference>
<keyword evidence="1" id="KW-0812">Transmembrane</keyword>
<keyword evidence="3" id="KW-1185">Reference proteome</keyword>
<organism evidence="2 3">
    <name type="scientific">Striga hermonthica</name>
    <name type="common">Purple witchweed</name>
    <name type="synonym">Buchnera hermonthica</name>
    <dbReference type="NCBI Taxonomy" id="68872"/>
    <lineage>
        <taxon>Eukaryota</taxon>
        <taxon>Viridiplantae</taxon>
        <taxon>Streptophyta</taxon>
        <taxon>Embryophyta</taxon>
        <taxon>Tracheophyta</taxon>
        <taxon>Spermatophyta</taxon>
        <taxon>Magnoliopsida</taxon>
        <taxon>eudicotyledons</taxon>
        <taxon>Gunneridae</taxon>
        <taxon>Pentapetalae</taxon>
        <taxon>asterids</taxon>
        <taxon>lamiids</taxon>
        <taxon>Lamiales</taxon>
        <taxon>Orobanchaceae</taxon>
        <taxon>Buchnereae</taxon>
        <taxon>Striga</taxon>
    </lineage>
</organism>
<evidence type="ECO:0000313" key="2">
    <source>
        <dbReference type="EMBL" id="CAA0833919.1"/>
    </source>
</evidence>
<gene>
    <name evidence="2" type="ORF">SHERM_29175</name>
</gene>
<proteinExistence type="predicted"/>
<sequence>MLLKGVTICAPNIVRFEFNARIPHAPDTFSVATTTSKRWDSRVSLSSREDDPDFDVNSWFLKLRRVLKALSGSRIDLALKMNGGPLNVPCSAVDCNHLLGDHPPVVVEDLTFSTSKCRTASWYSSFTNGLFHVCRPRRVWGDTLVSQSDRNNHRLTEFQFKIFLEKESLRTEPYFWRHNLEQVHVKSIDGKIWKLVQWTDLSELQNRTYDGSIWLELKWRDQKREASVLQTICTLLFFLNKIIYTLLLFLKFKFPVFFRSKLKA</sequence>
<accession>A0A9N7RN00</accession>
<reference evidence="2" key="1">
    <citation type="submission" date="2019-12" db="EMBL/GenBank/DDBJ databases">
        <authorList>
            <person name="Scholes J."/>
        </authorList>
    </citation>
    <scope>NUCLEOTIDE SEQUENCE</scope>
</reference>
<evidence type="ECO:0000256" key="1">
    <source>
        <dbReference type="SAM" id="Phobius"/>
    </source>
</evidence>
<keyword evidence="1" id="KW-0472">Membrane</keyword>